<feature type="signal peptide" evidence="1">
    <location>
        <begin position="1"/>
        <end position="21"/>
    </location>
</feature>
<keyword evidence="1" id="KW-0732">Signal</keyword>
<reference evidence="2 3" key="1">
    <citation type="submission" date="2016-11" db="EMBL/GenBank/DDBJ databases">
        <authorList>
            <person name="Jaros S."/>
            <person name="Januszkiewicz K."/>
            <person name="Wedrychowicz H."/>
        </authorList>
    </citation>
    <scope>NUCLEOTIDE SEQUENCE [LARGE SCALE GENOMIC DNA]</scope>
    <source>
        <strain evidence="2 3">DSM 26897</strain>
    </source>
</reference>
<dbReference type="AlphaFoldDB" id="A0A1M5IEZ9"/>
<dbReference type="Proteomes" id="UP000184368">
    <property type="component" value="Unassembled WGS sequence"/>
</dbReference>
<sequence length="352" mass="37106">MWAQLKAILLLVTALLLGSFADGQTMTTIMGTDTVSSPVTGRLYLTTIPAFRAGKTLSGNIINITGLTRNVRYQVRMVAGGSLTNGSTTFPLSQINANVSAFRCVTNNHSFRLVTVPTGNQPLGATSNTATATNGIALATFETQGPSGASAVQLSFAMICLANSGTLNLVPGDDQAARAYGGLTIRFTLWWDDPNLGWTLLSTNIPSPNFSLGVTNAIELVLGPSPAVNFRLANASMYRQNQRITLNQQVQVSSNMPFNLLAYASSSNLSNGNATTTIPTNRVSLRITNIGVGAISSFTTLGVAATPATLTTSVERGLDQTFNFEYQLATGTATLIPGGTFNNNLTLRAIQL</sequence>
<name>A0A1M5IEZ9_9BACT</name>
<protein>
    <submittedName>
        <fullName evidence="2">Uncharacterized protein</fullName>
    </submittedName>
</protein>
<dbReference type="STRING" id="1302690.BUE76_02105"/>
<gene>
    <name evidence="2" type="ORF">SAMN05444008_12358</name>
</gene>
<feature type="chain" id="PRO_5013110223" evidence="1">
    <location>
        <begin position="22"/>
        <end position="352"/>
    </location>
</feature>
<organism evidence="2 3">
    <name type="scientific">Cnuella takakiae</name>
    <dbReference type="NCBI Taxonomy" id="1302690"/>
    <lineage>
        <taxon>Bacteria</taxon>
        <taxon>Pseudomonadati</taxon>
        <taxon>Bacteroidota</taxon>
        <taxon>Chitinophagia</taxon>
        <taxon>Chitinophagales</taxon>
        <taxon>Chitinophagaceae</taxon>
        <taxon>Cnuella</taxon>
    </lineage>
</organism>
<proteinExistence type="predicted"/>
<evidence type="ECO:0000313" key="3">
    <source>
        <dbReference type="Proteomes" id="UP000184368"/>
    </source>
</evidence>
<dbReference type="RefSeq" id="WP_073048062.1">
    <property type="nucleotide sequence ID" value="NZ_FQUO01000023.1"/>
</dbReference>
<keyword evidence="3" id="KW-1185">Reference proteome</keyword>
<evidence type="ECO:0000313" key="2">
    <source>
        <dbReference type="EMBL" id="SHG26821.1"/>
    </source>
</evidence>
<dbReference type="EMBL" id="FQUO01000023">
    <property type="protein sequence ID" value="SHG26821.1"/>
    <property type="molecule type" value="Genomic_DNA"/>
</dbReference>
<accession>A0A1M5IEZ9</accession>
<evidence type="ECO:0000256" key="1">
    <source>
        <dbReference type="SAM" id="SignalP"/>
    </source>
</evidence>